<evidence type="ECO:0000313" key="3">
    <source>
        <dbReference type="EMBL" id="KEO54241.1"/>
    </source>
</evidence>
<feature type="compositionally biased region" description="Polar residues" evidence="1">
    <location>
        <begin position="268"/>
        <end position="277"/>
    </location>
</feature>
<organism evidence="3 4">
    <name type="scientific">Thioclava pacifica DSM 10166</name>
    <dbReference type="NCBI Taxonomy" id="1353537"/>
    <lineage>
        <taxon>Bacteria</taxon>
        <taxon>Pseudomonadati</taxon>
        <taxon>Pseudomonadota</taxon>
        <taxon>Alphaproteobacteria</taxon>
        <taxon>Rhodobacterales</taxon>
        <taxon>Paracoccaceae</taxon>
        <taxon>Thioclava</taxon>
    </lineage>
</organism>
<feature type="compositionally biased region" description="Basic and acidic residues" evidence="1">
    <location>
        <begin position="135"/>
        <end position="152"/>
    </location>
</feature>
<feature type="compositionally biased region" description="Basic and acidic residues" evidence="1">
    <location>
        <begin position="174"/>
        <end position="185"/>
    </location>
</feature>
<dbReference type="EMBL" id="AUND01000012">
    <property type="protein sequence ID" value="KEO54241.1"/>
    <property type="molecule type" value="Genomic_DNA"/>
</dbReference>
<sequence>MIPFSLIESVMAPHPEKTMFASDTQMAGEPFRAAFDGTAGIAPGSLLQRSETAAFAFTAELRLEEEEHVATFEDTSSLIAQDKKGESGETKAKTTSTEKGLADIAADRSSAQIPQPGIAEMVSLRAAILPPSDANRVEPKPLHSSKEPKSDEDNAGISETPSPVPALTAPLLPDSREMPHGDRKLSAIPLGSAPEMTTQTTGRSLGTPQTEMGWATEVSSAISLPEQSGADAEQNVALVETPGIETRPTTANPAQPIDMNSEIVSTPISSLPASQPEQGAVEATAGSPSQTQNMMPRAQESDHRHQIAEPTQPAQSTQKPEMAGTIDASEHIGFANPGAQSIHTFVDRGTALRKAADPVIAQLVPSVSPLAAPTQSQPSDAPPVQTETLVSALAPGAAQPATANPIEPKIEGEAASEPSQDAPHTTSVHARLRPQPGVVSESSAQDHLVFRPETLRADGPRDVSAPPVISKAILEHGDGLTDLRAPAFDPPFARPDLPAATAPEQLRPTSAPSTPALAQAVGQQIGTALAQMPDQPVEISLSPEELGRVRLTLHGHDQSMTVAVQAERPETLDLMRRHIDSLAREMRDLGYVTLNFTFDQNRGRNAFAQRERSDEGQDWLSPQVPELAERPPARFVPIHSAASGLDLRM</sequence>
<feature type="compositionally biased region" description="Low complexity" evidence="1">
    <location>
        <begin position="392"/>
        <end position="405"/>
    </location>
</feature>
<dbReference type="eggNOG" id="COG3144">
    <property type="taxonomic scope" value="Bacteria"/>
</dbReference>
<comment type="caution">
    <text evidence="3">The sequence shown here is derived from an EMBL/GenBank/DDBJ whole genome shotgun (WGS) entry which is preliminary data.</text>
</comment>
<dbReference type="Gene3D" id="3.30.750.140">
    <property type="match status" value="1"/>
</dbReference>
<dbReference type="Pfam" id="PF02120">
    <property type="entry name" value="Flg_hook"/>
    <property type="match status" value="1"/>
</dbReference>
<accession>A0A074J9H5</accession>
<reference evidence="3 4" key="1">
    <citation type="submission" date="2013-07" db="EMBL/GenBank/DDBJ databases">
        <title>Thioclava pacifica DSM 10166 Genome Sequencing.</title>
        <authorList>
            <person name="Lai Q."/>
            <person name="Shao Z."/>
        </authorList>
    </citation>
    <scope>NUCLEOTIDE SEQUENCE [LARGE SCALE GENOMIC DNA]</scope>
    <source>
        <strain evidence="3 4">DSM 10166</strain>
    </source>
</reference>
<evidence type="ECO:0000256" key="1">
    <source>
        <dbReference type="SAM" id="MobiDB-lite"/>
    </source>
</evidence>
<feature type="region of interest" description="Disordered" evidence="1">
    <location>
        <begin position="268"/>
        <end position="322"/>
    </location>
</feature>
<dbReference type="CDD" id="cd17470">
    <property type="entry name" value="T3SS_Flik_C"/>
    <property type="match status" value="1"/>
</dbReference>
<feature type="compositionally biased region" description="Polar residues" evidence="1">
    <location>
        <begin position="373"/>
        <end position="389"/>
    </location>
</feature>
<dbReference type="InterPro" id="IPR038610">
    <property type="entry name" value="FliK-like_C_sf"/>
</dbReference>
<dbReference type="RefSeq" id="WP_038075323.1">
    <property type="nucleotide sequence ID" value="NZ_AUND01000012.1"/>
</dbReference>
<feature type="compositionally biased region" description="Basic and acidic residues" evidence="1">
    <location>
        <begin position="81"/>
        <end position="92"/>
    </location>
</feature>
<feature type="region of interest" description="Disordered" evidence="1">
    <location>
        <begin position="80"/>
        <end position="99"/>
    </location>
</feature>
<evidence type="ECO:0000313" key="4">
    <source>
        <dbReference type="Proteomes" id="UP000027432"/>
    </source>
</evidence>
<feature type="compositionally biased region" description="Polar residues" evidence="1">
    <location>
        <begin position="195"/>
        <end position="209"/>
    </location>
</feature>
<feature type="domain" description="Flagellar hook-length control protein-like C-terminal" evidence="2">
    <location>
        <begin position="535"/>
        <end position="605"/>
    </location>
</feature>
<keyword evidence="4" id="KW-1185">Reference proteome</keyword>
<feature type="compositionally biased region" description="Polar residues" evidence="1">
    <location>
        <begin position="417"/>
        <end position="428"/>
    </location>
</feature>
<name>A0A074J9H5_9RHOB</name>
<dbReference type="STRING" id="1353537.TP2_04780"/>
<feature type="region of interest" description="Disordered" evidence="1">
    <location>
        <begin position="132"/>
        <end position="209"/>
    </location>
</feature>
<feature type="region of interest" description="Disordered" evidence="1">
    <location>
        <begin position="369"/>
        <end position="447"/>
    </location>
</feature>
<protein>
    <recommendedName>
        <fullName evidence="2">Flagellar hook-length control protein-like C-terminal domain-containing protein</fullName>
    </recommendedName>
</protein>
<dbReference type="InterPro" id="IPR021136">
    <property type="entry name" value="Flagellar_hook_control-like_C"/>
</dbReference>
<evidence type="ECO:0000259" key="2">
    <source>
        <dbReference type="Pfam" id="PF02120"/>
    </source>
</evidence>
<proteinExistence type="predicted"/>
<dbReference type="Proteomes" id="UP000027432">
    <property type="component" value="Unassembled WGS sequence"/>
</dbReference>
<gene>
    <name evidence="3" type="ORF">TP2_04780</name>
</gene>
<dbReference type="AlphaFoldDB" id="A0A074J9H5"/>